<dbReference type="FunCoup" id="A9V0A0">
    <property type="interactions" value="1347"/>
</dbReference>
<dbReference type="Pfam" id="PF13625">
    <property type="entry name" value="Helicase_C_3"/>
    <property type="match status" value="1"/>
</dbReference>
<gene>
    <name evidence="18" type="ORF">MONBRDRAFT_32554</name>
</gene>
<dbReference type="InterPro" id="IPR027417">
    <property type="entry name" value="P-loop_NTPase"/>
</dbReference>
<feature type="domain" description="Helicase ATP-binding" evidence="16">
    <location>
        <begin position="368"/>
        <end position="529"/>
    </location>
</feature>
<dbReference type="RefSeq" id="XP_001746078.1">
    <property type="nucleotide sequence ID" value="XM_001746026.1"/>
</dbReference>
<dbReference type="InterPro" id="IPR006935">
    <property type="entry name" value="Helicase/UvrB_N"/>
</dbReference>
<protein>
    <recommendedName>
        <fullName evidence="13">DNA 3'-5' helicase</fullName>
        <ecNumber evidence="13">5.6.2.4</ecNumber>
    </recommendedName>
</protein>
<evidence type="ECO:0000256" key="6">
    <source>
        <dbReference type="ARBA" id="ARBA00022806"/>
    </source>
</evidence>
<keyword evidence="6" id="KW-0347">Helicase</keyword>
<dbReference type="InterPro" id="IPR032438">
    <property type="entry name" value="ERCC3_RAD25_C"/>
</dbReference>
<evidence type="ECO:0000256" key="14">
    <source>
        <dbReference type="ARBA" id="ARBA00048988"/>
    </source>
</evidence>
<dbReference type="EC" id="5.6.2.4" evidence="13"/>
<evidence type="ECO:0000256" key="4">
    <source>
        <dbReference type="ARBA" id="ARBA00022763"/>
    </source>
</evidence>
<dbReference type="EMBL" id="CH991552">
    <property type="protein sequence ID" value="EDQ88973.1"/>
    <property type="molecule type" value="Genomic_DNA"/>
</dbReference>
<dbReference type="GO" id="GO:0005675">
    <property type="term" value="C:transcription factor TFIIH holo complex"/>
    <property type="evidence" value="ECO:0000318"/>
    <property type="project" value="GO_Central"/>
</dbReference>
<keyword evidence="19" id="KW-1185">Reference proteome</keyword>
<dbReference type="InterPro" id="IPR032830">
    <property type="entry name" value="XPB/Ssl2_N"/>
</dbReference>
<keyword evidence="8" id="KW-0238">DNA-binding</keyword>
<dbReference type="STRING" id="81824.A9V0A0"/>
<proteinExistence type="inferred from homology"/>
<dbReference type="GO" id="GO:0016787">
    <property type="term" value="F:hydrolase activity"/>
    <property type="evidence" value="ECO:0007669"/>
    <property type="project" value="UniProtKB-KW"/>
</dbReference>
<dbReference type="GO" id="GO:0097550">
    <property type="term" value="C:transcription preinitiation complex"/>
    <property type="evidence" value="ECO:0000318"/>
    <property type="project" value="GO_Central"/>
</dbReference>
<evidence type="ECO:0000259" key="17">
    <source>
        <dbReference type="PROSITE" id="PS51194"/>
    </source>
</evidence>
<name>A9V0A0_MONBE</name>
<dbReference type="FunFam" id="3.40.50.300:FF:000117">
    <property type="entry name" value="Putative DNA repair helicase rad25"/>
    <property type="match status" value="1"/>
</dbReference>
<dbReference type="PROSITE" id="PS51194">
    <property type="entry name" value="HELICASE_CTER"/>
    <property type="match status" value="1"/>
</dbReference>
<feature type="region of interest" description="Disordered" evidence="15">
    <location>
        <begin position="1"/>
        <end position="73"/>
    </location>
</feature>
<evidence type="ECO:0000256" key="10">
    <source>
        <dbReference type="ARBA" id="ARBA00023235"/>
    </source>
</evidence>
<dbReference type="NCBIfam" id="TIGR00603">
    <property type="entry name" value="rad25"/>
    <property type="match status" value="1"/>
</dbReference>
<organism evidence="18 19">
    <name type="scientific">Monosiga brevicollis</name>
    <name type="common">Choanoflagellate</name>
    <dbReference type="NCBI Taxonomy" id="81824"/>
    <lineage>
        <taxon>Eukaryota</taxon>
        <taxon>Choanoflagellata</taxon>
        <taxon>Craspedida</taxon>
        <taxon>Salpingoecidae</taxon>
        <taxon>Monosiga</taxon>
    </lineage>
</organism>
<dbReference type="InterPro" id="IPR050615">
    <property type="entry name" value="ATP-dep_DNA_Helicase"/>
</dbReference>
<dbReference type="PROSITE" id="PS51192">
    <property type="entry name" value="HELICASE_ATP_BIND_1"/>
    <property type="match status" value="1"/>
</dbReference>
<dbReference type="SMART" id="SM00487">
    <property type="entry name" value="DEXDc"/>
    <property type="match status" value="1"/>
</dbReference>
<comment type="similarity">
    <text evidence="2">Belongs to the helicase family. RAD25/XPB subfamily.</text>
</comment>
<dbReference type="SMART" id="SM00490">
    <property type="entry name" value="HELICc"/>
    <property type="match status" value="1"/>
</dbReference>
<evidence type="ECO:0000256" key="3">
    <source>
        <dbReference type="ARBA" id="ARBA00022741"/>
    </source>
</evidence>
<keyword evidence="3" id="KW-0547">Nucleotide-binding</keyword>
<keyword evidence="11" id="KW-0539">Nucleus</keyword>
<sequence>MASSKRSSSQAEAIDHDEEDFKTPSAVQKTKRTKRTKRASNATANDEEETERIDFEDSDLTRPDMGIGNTSSFETDEYGAIDMRHALELKPDHPNRPILVTPDGQIFLETFSPIYKQAYDFLIAIAEPICRPEHIHEYRITSYSLYAAASVGIQTDDIMKYLDRLCKTDLPLPVRKDIRTCTERYGKVKLVLRSNRYIVETNDEKAISDLLKNPVIRNAKIDDSEVQEQRGGAPSADKFQFEGQAAADAARLRTSQAHQEDGDELSDEALVAAADATEELAAVPKDILDLYDRVDEFAADTDKTLFSFEIKKEHVESVQAECAPSRLDYPLIGEYDFRRDQKLRDLKIDLKPTCILRPYQEKSLSKMFGRTGQARSGIIVLPCGAGKTLTGVTAVSTIKKRAIVLCTSTVAVEQWCSEFRRWCNVDPSIIRKFTRDDKELPPEDCIICCTYSMLAPKKNRSEEAARVINFLRKREWGIMVLDEVQTVPAAKFRALLTEIPSHCKLGLTATLVREDGKIDDLRFLVGPKLYEANWMDLQAAGHIARVQCIEVWCRMTEGFYEEYLRGKNRIHLKRQLCVCNPIKFMYCEYLIRLHEARQDKIIVFSDDKFALRTLAMQMGKEHIDGDVPDRQRHDIINRYKTTPSFRTIFFSKIADNAFDLPEANVLIQISSHGGSRRQEAQRLGRILRKKKNDRTKPGEYNAYFYSLVSQDTLEMAYATKRQRFLVMKYLPGFEDEGRTRPYAFGTEHKQTQLLSRILANKMPGYGVCCAQDEEGRTSIVGDDDDDLYPAAVQRRATSLSSFSGANNMVYQEIRARTKKNECGLIVLLCLAVCPE</sequence>
<dbReference type="InterPro" id="IPR001161">
    <property type="entry name" value="XPB/Ssl2"/>
</dbReference>
<keyword evidence="10" id="KW-0413">Isomerase</keyword>
<evidence type="ECO:0000256" key="12">
    <source>
        <dbReference type="ARBA" id="ARBA00034617"/>
    </source>
</evidence>
<dbReference type="Pfam" id="PF04851">
    <property type="entry name" value="ResIII"/>
    <property type="match status" value="1"/>
</dbReference>
<dbReference type="Gene3D" id="3.40.50.300">
    <property type="entry name" value="P-loop containing nucleotide triphosphate hydrolases"/>
    <property type="match status" value="2"/>
</dbReference>
<evidence type="ECO:0000256" key="13">
    <source>
        <dbReference type="ARBA" id="ARBA00034808"/>
    </source>
</evidence>
<dbReference type="InterPro" id="IPR014001">
    <property type="entry name" value="Helicase_ATP-bd"/>
</dbReference>
<dbReference type="PRINTS" id="PR00851">
    <property type="entry name" value="XRODRMPGMNTB"/>
</dbReference>
<dbReference type="GO" id="GO:0005524">
    <property type="term" value="F:ATP binding"/>
    <property type="evidence" value="ECO:0007669"/>
    <property type="project" value="UniProtKB-KW"/>
</dbReference>
<keyword evidence="7" id="KW-0067">ATP-binding</keyword>
<dbReference type="GeneID" id="5891292"/>
<evidence type="ECO:0000256" key="5">
    <source>
        <dbReference type="ARBA" id="ARBA00022801"/>
    </source>
</evidence>
<dbReference type="InParanoid" id="A9V0A0"/>
<feature type="compositionally biased region" description="Basic residues" evidence="15">
    <location>
        <begin position="29"/>
        <end position="38"/>
    </location>
</feature>
<evidence type="ECO:0000256" key="9">
    <source>
        <dbReference type="ARBA" id="ARBA00023204"/>
    </source>
</evidence>
<dbReference type="PANTHER" id="PTHR11274:SF0">
    <property type="entry name" value="GENERAL TRANSCRIPTION AND DNA REPAIR FACTOR IIH HELICASE SUBUNIT XPB"/>
    <property type="match status" value="1"/>
</dbReference>
<evidence type="ECO:0000313" key="19">
    <source>
        <dbReference type="Proteomes" id="UP000001357"/>
    </source>
</evidence>
<evidence type="ECO:0000256" key="7">
    <source>
        <dbReference type="ARBA" id="ARBA00022840"/>
    </source>
</evidence>
<accession>A9V0A0</accession>
<dbReference type="Proteomes" id="UP000001357">
    <property type="component" value="Unassembled WGS sequence"/>
</dbReference>
<keyword evidence="5" id="KW-0378">Hydrolase</keyword>
<feature type="compositionally biased region" description="Polar residues" evidence="15">
    <location>
        <begin position="1"/>
        <end position="11"/>
    </location>
</feature>
<keyword evidence="9" id="KW-0234">DNA repair</keyword>
<dbReference type="InterPro" id="IPR001650">
    <property type="entry name" value="Helicase_C-like"/>
</dbReference>
<evidence type="ECO:0000256" key="11">
    <source>
        <dbReference type="ARBA" id="ARBA00023242"/>
    </source>
</evidence>
<comment type="catalytic activity">
    <reaction evidence="14">
        <text>ATP + H2O = ADP + phosphate + H(+)</text>
        <dbReference type="Rhea" id="RHEA:13065"/>
        <dbReference type="ChEBI" id="CHEBI:15377"/>
        <dbReference type="ChEBI" id="CHEBI:15378"/>
        <dbReference type="ChEBI" id="CHEBI:30616"/>
        <dbReference type="ChEBI" id="CHEBI:43474"/>
        <dbReference type="ChEBI" id="CHEBI:456216"/>
        <dbReference type="EC" id="5.6.2.4"/>
    </reaction>
</comment>
<dbReference type="eggNOG" id="KOG1123">
    <property type="taxonomic scope" value="Eukaryota"/>
</dbReference>
<evidence type="ECO:0000256" key="8">
    <source>
        <dbReference type="ARBA" id="ARBA00023125"/>
    </source>
</evidence>
<dbReference type="AlphaFoldDB" id="A9V0A0"/>
<keyword evidence="4" id="KW-0227">DNA damage</keyword>
<dbReference type="GO" id="GO:0006289">
    <property type="term" value="P:nucleotide-excision repair"/>
    <property type="evidence" value="ECO:0007669"/>
    <property type="project" value="InterPro"/>
</dbReference>
<dbReference type="FunFam" id="3.40.50.300:FF:000077">
    <property type="entry name" value="Probable DNA repair helicase RAD25"/>
    <property type="match status" value="1"/>
</dbReference>
<dbReference type="CDD" id="cd18789">
    <property type="entry name" value="SF2_C_XPB"/>
    <property type="match status" value="1"/>
</dbReference>
<comment type="catalytic activity">
    <reaction evidence="12">
        <text>Couples ATP hydrolysis with the unwinding of duplex DNA by translocating in the 3'-5' direction.</text>
        <dbReference type="EC" id="5.6.2.4"/>
    </reaction>
</comment>
<dbReference type="OMA" id="RCQEIDY"/>
<comment type="subcellular location">
    <subcellularLocation>
        <location evidence="1">Nucleus</location>
    </subcellularLocation>
</comment>
<dbReference type="CDD" id="cd18029">
    <property type="entry name" value="DEXHc_XPB"/>
    <property type="match status" value="1"/>
</dbReference>
<feature type="compositionally biased region" description="Basic and acidic residues" evidence="15">
    <location>
        <begin position="52"/>
        <end position="62"/>
    </location>
</feature>
<dbReference type="GO" id="GO:0000112">
    <property type="term" value="C:nucleotide-excision repair factor 3 complex"/>
    <property type="evidence" value="ECO:0000318"/>
    <property type="project" value="GO_Central"/>
</dbReference>
<dbReference type="SUPFAM" id="SSF52540">
    <property type="entry name" value="P-loop containing nucleoside triphosphate hydrolases"/>
    <property type="match status" value="2"/>
</dbReference>
<dbReference type="Pfam" id="PF16203">
    <property type="entry name" value="ERCC3_RAD25_C"/>
    <property type="match status" value="1"/>
</dbReference>
<evidence type="ECO:0000256" key="2">
    <source>
        <dbReference type="ARBA" id="ARBA00006637"/>
    </source>
</evidence>
<dbReference type="KEGG" id="mbr:MONBRDRAFT_32554"/>
<dbReference type="GO" id="GO:0006367">
    <property type="term" value="P:transcription initiation at RNA polymerase II promoter"/>
    <property type="evidence" value="ECO:0000318"/>
    <property type="project" value="GO_Central"/>
</dbReference>
<dbReference type="GO" id="GO:0003677">
    <property type="term" value="F:DNA binding"/>
    <property type="evidence" value="ECO:0007669"/>
    <property type="project" value="UniProtKB-KW"/>
</dbReference>
<evidence type="ECO:0000256" key="1">
    <source>
        <dbReference type="ARBA" id="ARBA00004123"/>
    </source>
</evidence>
<reference evidence="18 19" key="1">
    <citation type="journal article" date="2008" name="Nature">
        <title>The genome of the choanoflagellate Monosiga brevicollis and the origin of metazoans.</title>
        <authorList>
            <consortium name="JGI Sequencing"/>
            <person name="King N."/>
            <person name="Westbrook M.J."/>
            <person name="Young S.L."/>
            <person name="Kuo A."/>
            <person name="Abedin M."/>
            <person name="Chapman J."/>
            <person name="Fairclough S."/>
            <person name="Hellsten U."/>
            <person name="Isogai Y."/>
            <person name="Letunic I."/>
            <person name="Marr M."/>
            <person name="Pincus D."/>
            <person name="Putnam N."/>
            <person name="Rokas A."/>
            <person name="Wright K.J."/>
            <person name="Zuzow R."/>
            <person name="Dirks W."/>
            <person name="Good M."/>
            <person name="Goodstein D."/>
            <person name="Lemons D."/>
            <person name="Li W."/>
            <person name="Lyons J.B."/>
            <person name="Morris A."/>
            <person name="Nichols S."/>
            <person name="Richter D.J."/>
            <person name="Salamov A."/>
            <person name="Bork P."/>
            <person name="Lim W.A."/>
            <person name="Manning G."/>
            <person name="Miller W.T."/>
            <person name="McGinnis W."/>
            <person name="Shapiro H."/>
            <person name="Tjian R."/>
            <person name="Grigoriev I.V."/>
            <person name="Rokhsar D."/>
        </authorList>
    </citation>
    <scope>NUCLEOTIDE SEQUENCE [LARGE SCALE GENOMIC DNA]</scope>
    <source>
        <strain evidence="19">MX1 / ATCC 50154</strain>
    </source>
</reference>
<dbReference type="GO" id="GO:0043138">
    <property type="term" value="F:3'-5' DNA helicase activity"/>
    <property type="evidence" value="ECO:0000318"/>
    <property type="project" value="GO_Central"/>
</dbReference>
<feature type="domain" description="Helicase C-terminal" evidence="17">
    <location>
        <begin position="585"/>
        <end position="738"/>
    </location>
</feature>
<evidence type="ECO:0000256" key="15">
    <source>
        <dbReference type="SAM" id="MobiDB-lite"/>
    </source>
</evidence>
<evidence type="ECO:0000313" key="18">
    <source>
        <dbReference type="EMBL" id="EDQ88973.1"/>
    </source>
</evidence>
<evidence type="ECO:0000259" key="16">
    <source>
        <dbReference type="PROSITE" id="PS51192"/>
    </source>
</evidence>
<dbReference type="PANTHER" id="PTHR11274">
    <property type="entry name" value="RAD25/XP-B DNA REPAIR HELICASE"/>
    <property type="match status" value="1"/>
</dbReference>